<reference evidence="2" key="1">
    <citation type="submission" date="2020-10" db="EMBL/GenBank/DDBJ databases">
        <authorList>
            <person name="Gilroy R."/>
        </authorList>
    </citation>
    <scope>NUCLEOTIDE SEQUENCE</scope>
    <source>
        <strain evidence="2">13766</strain>
    </source>
</reference>
<protein>
    <submittedName>
        <fullName evidence="2">HAD family hydrolase</fullName>
    </submittedName>
</protein>
<gene>
    <name evidence="2" type="ORF">IAA84_09715</name>
</gene>
<keyword evidence="1 2" id="KW-0378">Hydrolase</keyword>
<dbReference type="NCBIfam" id="TIGR01509">
    <property type="entry name" value="HAD-SF-IA-v3"/>
    <property type="match status" value="1"/>
</dbReference>
<dbReference type="PANTHER" id="PTHR43316">
    <property type="entry name" value="HYDROLASE, HALOACID DELAHOGENASE-RELATED"/>
    <property type="match status" value="1"/>
</dbReference>
<organism evidence="2 3">
    <name type="scientific">Candidatus Alectryocaccomicrobium excrementavium</name>
    <dbReference type="NCBI Taxonomy" id="2840668"/>
    <lineage>
        <taxon>Bacteria</taxon>
        <taxon>Bacillati</taxon>
        <taxon>Bacillota</taxon>
        <taxon>Clostridia</taxon>
        <taxon>Candidatus Alectryocaccomicrobium</taxon>
    </lineage>
</organism>
<evidence type="ECO:0000313" key="2">
    <source>
        <dbReference type="EMBL" id="HIS93279.1"/>
    </source>
</evidence>
<dbReference type="Proteomes" id="UP000824140">
    <property type="component" value="Unassembled WGS sequence"/>
</dbReference>
<evidence type="ECO:0000256" key="1">
    <source>
        <dbReference type="ARBA" id="ARBA00022801"/>
    </source>
</evidence>
<dbReference type="PRINTS" id="PR00413">
    <property type="entry name" value="HADHALOGNASE"/>
</dbReference>
<name>A0A9D1G1D7_9FIRM</name>
<accession>A0A9D1G1D7</accession>
<dbReference type="InterPro" id="IPR051540">
    <property type="entry name" value="S-2-haloacid_dehalogenase"/>
</dbReference>
<sequence length="238" mass="26138">MDKGNCGSAPTTLLLDCGGVLAYPTHGDWTFPPDMMETLSAYPARDIVIARARAALEWLDESQKMDSLEEEDSLRLGYLRAATNDLGLYVENEVLAQGAHWITYTPECYSLYDDVSASLAAWHGKYRLGMLSNAMPSMKKAMEALGVLRWFDVAIASCEIGAIKPAHQMYEAALKALGAAPGEVVFVDDLPANLEAARALGMRAVRMERPFYLKWMPPQEGSWDGERVSSLAELSAIL</sequence>
<dbReference type="PANTHER" id="PTHR43316:SF3">
    <property type="entry name" value="HALOACID DEHALOGENASE, TYPE II (AFU_ORTHOLOGUE AFUA_2G07750)-RELATED"/>
    <property type="match status" value="1"/>
</dbReference>
<dbReference type="EMBL" id="DVJN01000190">
    <property type="protein sequence ID" value="HIS93279.1"/>
    <property type="molecule type" value="Genomic_DNA"/>
</dbReference>
<dbReference type="GO" id="GO:0016787">
    <property type="term" value="F:hydrolase activity"/>
    <property type="evidence" value="ECO:0007669"/>
    <property type="project" value="UniProtKB-KW"/>
</dbReference>
<dbReference type="InterPro" id="IPR006439">
    <property type="entry name" value="HAD-SF_hydro_IA"/>
</dbReference>
<proteinExistence type="predicted"/>
<dbReference type="InterPro" id="IPR023214">
    <property type="entry name" value="HAD_sf"/>
</dbReference>
<reference evidence="2" key="2">
    <citation type="journal article" date="2021" name="PeerJ">
        <title>Extensive microbial diversity within the chicken gut microbiome revealed by metagenomics and culture.</title>
        <authorList>
            <person name="Gilroy R."/>
            <person name="Ravi A."/>
            <person name="Getino M."/>
            <person name="Pursley I."/>
            <person name="Horton D.L."/>
            <person name="Alikhan N.F."/>
            <person name="Baker D."/>
            <person name="Gharbi K."/>
            <person name="Hall N."/>
            <person name="Watson M."/>
            <person name="Adriaenssens E.M."/>
            <person name="Foster-Nyarko E."/>
            <person name="Jarju S."/>
            <person name="Secka A."/>
            <person name="Antonio M."/>
            <person name="Oren A."/>
            <person name="Chaudhuri R.R."/>
            <person name="La Ragione R."/>
            <person name="Hildebrand F."/>
            <person name="Pallen M.J."/>
        </authorList>
    </citation>
    <scope>NUCLEOTIDE SEQUENCE</scope>
    <source>
        <strain evidence="2">13766</strain>
    </source>
</reference>
<dbReference type="Pfam" id="PF00702">
    <property type="entry name" value="Hydrolase"/>
    <property type="match status" value="1"/>
</dbReference>
<dbReference type="Gene3D" id="3.40.50.1000">
    <property type="entry name" value="HAD superfamily/HAD-like"/>
    <property type="match status" value="1"/>
</dbReference>
<comment type="caution">
    <text evidence="2">The sequence shown here is derived from an EMBL/GenBank/DDBJ whole genome shotgun (WGS) entry which is preliminary data.</text>
</comment>
<dbReference type="SUPFAM" id="SSF56784">
    <property type="entry name" value="HAD-like"/>
    <property type="match status" value="1"/>
</dbReference>
<evidence type="ECO:0000313" key="3">
    <source>
        <dbReference type="Proteomes" id="UP000824140"/>
    </source>
</evidence>
<dbReference type="AlphaFoldDB" id="A0A9D1G1D7"/>
<dbReference type="InterPro" id="IPR036412">
    <property type="entry name" value="HAD-like_sf"/>
</dbReference>